<gene>
    <name evidence="14" type="ORF">Verru16b_02749</name>
</gene>
<dbReference type="RefSeq" id="WP_069962788.1">
    <property type="nucleotide sequence ID" value="NZ_CP016094.1"/>
</dbReference>
<keyword evidence="15" id="KW-1185">Reference proteome</keyword>
<dbReference type="GO" id="GO:0016020">
    <property type="term" value="C:membrane"/>
    <property type="evidence" value="ECO:0007669"/>
    <property type="project" value="UniProtKB-SubCell"/>
</dbReference>
<dbReference type="STRING" id="1838286.Verru16b_02749"/>
<keyword evidence="5 13" id="KW-0812">Transmembrane</keyword>
<evidence type="ECO:0000256" key="7">
    <source>
        <dbReference type="ARBA" id="ARBA00022958"/>
    </source>
</evidence>
<evidence type="ECO:0000313" key="15">
    <source>
        <dbReference type="Proteomes" id="UP000095228"/>
    </source>
</evidence>
<organism evidence="14 15">
    <name type="scientific">Lacunisphaera limnophila</name>
    <dbReference type="NCBI Taxonomy" id="1838286"/>
    <lineage>
        <taxon>Bacteria</taxon>
        <taxon>Pseudomonadati</taxon>
        <taxon>Verrucomicrobiota</taxon>
        <taxon>Opitutia</taxon>
        <taxon>Opitutales</taxon>
        <taxon>Opitutaceae</taxon>
        <taxon>Lacunisphaera</taxon>
    </lineage>
</organism>
<dbReference type="Proteomes" id="UP000095228">
    <property type="component" value="Chromosome"/>
</dbReference>
<dbReference type="GO" id="GO:0015252">
    <property type="term" value="F:proton channel activity"/>
    <property type="evidence" value="ECO:0007669"/>
    <property type="project" value="InterPro"/>
</dbReference>
<proteinExistence type="inferred from homology"/>
<keyword evidence="11" id="KW-0407">Ion channel</keyword>
<evidence type="ECO:0000256" key="10">
    <source>
        <dbReference type="ARBA" id="ARBA00023136"/>
    </source>
</evidence>
<protein>
    <recommendedName>
        <fullName evidence="16">DUF1211 domain-containing protein</fullName>
    </recommendedName>
</protein>
<evidence type="ECO:0000256" key="8">
    <source>
        <dbReference type="ARBA" id="ARBA00022989"/>
    </source>
</evidence>
<keyword evidence="3" id="KW-0813">Transport</keyword>
<dbReference type="AlphaFoldDB" id="A0A1D8AXR2"/>
<evidence type="ECO:0000256" key="5">
    <source>
        <dbReference type="ARBA" id="ARBA00022692"/>
    </source>
</evidence>
<feature type="transmembrane region" description="Helical" evidence="13">
    <location>
        <begin position="36"/>
        <end position="55"/>
    </location>
</feature>
<keyword evidence="9" id="KW-0406">Ion transport</keyword>
<evidence type="ECO:0000313" key="14">
    <source>
        <dbReference type="EMBL" id="AOS45664.1"/>
    </source>
</evidence>
<evidence type="ECO:0000256" key="12">
    <source>
        <dbReference type="ARBA" id="ARBA00034430"/>
    </source>
</evidence>
<keyword evidence="7" id="KW-0630">Potassium</keyword>
<accession>A0A1D8AXR2</accession>
<comment type="similarity">
    <text evidence="2">Belongs to the TMEM175 family.</text>
</comment>
<keyword evidence="8 13" id="KW-1133">Transmembrane helix</keyword>
<dbReference type="EMBL" id="CP016094">
    <property type="protein sequence ID" value="AOS45664.1"/>
    <property type="molecule type" value="Genomic_DNA"/>
</dbReference>
<feature type="transmembrane region" description="Helical" evidence="13">
    <location>
        <begin position="67"/>
        <end position="89"/>
    </location>
</feature>
<evidence type="ECO:0000256" key="9">
    <source>
        <dbReference type="ARBA" id="ARBA00023065"/>
    </source>
</evidence>
<keyword evidence="4" id="KW-0633">Potassium transport</keyword>
<evidence type="ECO:0000256" key="6">
    <source>
        <dbReference type="ARBA" id="ARBA00022826"/>
    </source>
</evidence>
<feature type="transmembrane region" description="Helical" evidence="13">
    <location>
        <begin position="101"/>
        <end position="121"/>
    </location>
</feature>
<evidence type="ECO:0008006" key="16">
    <source>
        <dbReference type="Google" id="ProtNLM"/>
    </source>
</evidence>
<evidence type="ECO:0000256" key="3">
    <source>
        <dbReference type="ARBA" id="ARBA00022448"/>
    </source>
</evidence>
<dbReference type="Pfam" id="PF06736">
    <property type="entry name" value="TMEM175"/>
    <property type="match status" value="1"/>
</dbReference>
<keyword evidence="6" id="KW-0631">Potassium channel</keyword>
<keyword evidence="10 13" id="KW-0472">Membrane</keyword>
<evidence type="ECO:0000256" key="2">
    <source>
        <dbReference type="ARBA" id="ARBA00006920"/>
    </source>
</evidence>
<feature type="transmembrane region" description="Helical" evidence="13">
    <location>
        <begin position="181"/>
        <end position="201"/>
    </location>
</feature>
<reference evidence="14 15" key="1">
    <citation type="submission" date="2016-06" db="EMBL/GenBank/DDBJ databases">
        <title>Three novel species with peptidoglycan cell walls form the new genus Lacunisphaera gen. nov. in the family Opitutaceae of the verrucomicrobial subdivision 4.</title>
        <authorList>
            <person name="Rast P."/>
            <person name="Gloeckner I."/>
            <person name="Jogler M."/>
            <person name="Boedeker C."/>
            <person name="Jeske O."/>
            <person name="Wiegand S."/>
            <person name="Reinhardt R."/>
            <person name="Schumann P."/>
            <person name="Rohde M."/>
            <person name="Spring S."/>
            <person name="Gloeckner F.O."/>
            <person name="Jogler C."/>
        </authorList>
    </citation>
    <scope>NUCLEOTIDE SEQUENCE [LARGE SCALE GENOMIC DNA]</scope>
    <source>
        <strain evidence="14 15">IG16b</strain>
    </source>
</reference>
<evidence type="ECO:0000256" key="4">
    <source>
        <dbReference type="ARBA" id="ARBA00022538"/>
    </source>
</evidence>
<name>A0A1D8AXR2_9BACT</name>
<sequence>MARNRSKPSWRERLPGRRPEEHFHWRGREVSRLENLADAAFGFSLTLLVVAQQVPTDFAGLMKVIRGFPAFAASFALLIVFWNVHYRFFRRYGLEDGFTRVINYAILLFVIFSVYPLKFLFSAWLGGTGGMRTADELFMVYRIYGVGLAAVWLLFGLLYWHALRRWYELGLSAVEVEYTRLDLAGMRINIGTCLVSVLLSYLPVPLWLPGMIYGTLGLTMAWNGFRFGRRIRALIAAGPARAA</sequence>
<comment type="catalytic activity">
    <reaction evidence="12">
        <text>K(+)(in) = K(+)(out)</text>
        <dbReference type="Rhea" id="RHEA:29463"/>
        <dbReference type="ChEBI" id="CHEBI:29103"/>
    </reaction>
</comment>
<dbReference type="OrthoDB" id="7626281at2"/>
<dbReference type="GO" id="GO:0005267">
    <property type="term" value="F:potassium channel activity"/>
    <property type="evidence" value="ECO:0007669"/>
    <property type="project" value="UniProtKB-KW"/>
</dbReference>
<feature type="transmembrane region" description="Helical" evidence="13">
    <location>
        <begin position="207"/>
        <end position="225"/>
    </location>
</feature>
<feature type="transmembrane region" description="Helical" evidence="13">
    <location>
        <begin position="141"/>
        <end position="160"/>
    </location>
</feature>
<evidence type="ECO:0000256" key="13">
    <source>
        <dbReference type="SAM" id="Phobius"/>
    </source>
</evidence>
<comment type="subcellular location">
    <subcellularLocation>
        <location evidence="1">Membrane</location>
        <topology evidence="1">Multi-pass membrane protein</topology>
    </subcellularLocation>
</comment>
<dbReference type="InterPro" id="IPR010617">
    <property type="entry name" value="TMEM175-like"/>
</dbReference>
<dbReference type="KEGG" id="obg:Verru16b_02749"/>
<evidence type="ECO:0000256" key="11">
    <source>
        <dbReference type="ARBA" id="ARBA00023303"/>
    </source>
</evidence>
<evidence type="ECO:0000256" key="1">
    <source>
        <dbReference type="ARBA" id="ARBA00004141"/>
    </source>
</evidence>